<evidence type="ECO:0000259" key="28">
    <source>
        <dbReference type="PROSITE" id="PS50948"/>
    </source>
</evidence>
<feature type="domain" description="Ig-like" evidence="27">
    <location>
        <begin position="2699"/>
        <end position="2794"/>
    </location>
</feature>
<keyword evidence="11" id="KW-0677">Repeat</keyword>
<evidence type="ECO:0000256" key="22">
    <source>
        <dbReference type="PROSITE-ProRule" id="PRU00043"/>
    </source>
</evidence>
<dbReference type="Pfam" id="PF22633">
    <property type="entry name" value="F5_F8_type_C_2"/>
    <property type="match status" value="1"/>
</dbReference>
<dbReference type="SUPFAM" id="SSF48726">
    <property type="entry name" value="Immunoglobulin"/>
    <property type="match status" value="5"/>
</dbReference>
<dbReference type="Gene3D" id="2.60.120.260">
    <property type="entry name" value="Galactose-binding domain-like"/>
    <property type="match status" value="1"/>
</dbReference>
<dbReference type="GO" id="GO:0004725">
    <property type="term" value="F:protein tyrosine phosphatase activity"/>
    <property type="evidence" value="ECO:0007669"/>
    <property type="project" value="UniProtKB-EC"/>
</dbReference>
<evidence type="ECO:0000256" key="15">
    <source>
        <dbReference type="ARBA" id="ARBA00022989"/>
    </source>
</evidence>
<evidence type="ECO:0000259" key="26">
    <source>
        <dbReference type="PROSITE" id="PS50268"/>
    </source>
</evidence>
<evidence type="ECO:0000256" key="18">
    <source>
        <dbReference type="ARBA" id="ARBA00023170"/>
    </source>
</evidence>
<dbReference type="PROSITE" id="PS51212">
    <property type="entry name" value="WSC"/>
    <property type="match status" value="1"/>
</dbReference>
<keyword evidence="16" id="KW-0472">Membrane</keyword>
<dbReference type="FunFam" id="2.60.40.10:FF:000015">
    <property type="entry name" value="receptor-type tyrosine-protein phosphatase delta isoform X2"/>
    <property type="match status" value="2"/>
</dbReference>
<feature type="domain" description="Cadherin" evidence="26">
    <location>
        <begin position="1"/>
        <end position="43"/>
    </location>
</feature>
<dbReference type="InterPro" id="IPR012896">
    <property type="entry name" value="Integrin_bsu_tail"/>
</dbReference>
<feature type="disulfide bond" evidence="24">
    <location>
        <begin position="181"/>
        <end position="196"/>
    </location>
</feature>
<feature type="domain" description="Kringle" evidence="25">
    <location>
        <begin position="1663"/>
        <end position="1736"/>
    </location>
</feature>
<dbReference type="Gene3D" id="3.50.4.10">
    <property type="entry name" value="Hepatocyte Growth Factor"/>
    <property type="match status" value="5"/>
</dbReference>
<evidence type="ECO:0000256" key="6">
    <source>
        <dbReference type="ARBA" id="ARBA00022572"/>
    </source>
</evidence>
<protein>
    <recommendedName>
        <fullName evidence="3">protein-tyrosine-phosphatase</fullName>
        <ecNumber evidence="3">3.1.3.48</ecNumber>
    </recommendedName>
</protein>
<dbReference type="SMART" id="SM00473">
    <property type="entry name" value="PAN_AP"/>
    <property type="match status" value="5"/>
</dbReference>
<evidence type="ECO:0000259" key="27">
    <source>
        <dbReference type="PROSITE" id="PS50835"/>
    </source>
</evidence>
<dbReference type="InterPro" id="IPR008979">
    <property type="entry name" value="Galactose-bd-like_sf"/>
</dbReference>
<dbReference type="PRINTS" id="PR00261">
    <property type="entry name" value="LDLRECEPTOR"/>
</dbReference>
<comment type="catalytic activity">
    <reaction evidence="21">
        <text>O-phospho-L-tyrosyl-[protein] + H2O = L-tyrosyl-[protein] + phosphate</text>
        <dbReference type="Rhea" id="RHEA:10684"/>
        <dbReference type="Rhea" id="RHEA-COMP:10136"/>
        <dbReference type="Rhea" id="RHEA-COMP:20101"/>
        <dbReference type="ChEBI" id="CHEBI:15377"/>
        <dbReference type="ChEBI" id="CHEBI:43474"/>
        <dbReference type="ChEBI" id="CHEBI:46858"/>
        <dbReference type="ChEBI" id="CHEBI:61978"/>
        <dbReference type="EC" id="3.1.3.48"/>
    </reaction>
</comment>
<dbReference type="SMART" id="SM00409">
    <property type="entry name" value="IG"/>
    <property type="match status" value="6"/>
</dbReference>
<feature type="domain" description="Ig-like" evidence="27">
    <location>
        <begin position="2429"/>
        <end position="2516"/>
    </location>
</feature>
<feature type="disulfide bond" evidence="24">
    <location>
        <begin position="455"/>
        <end position="473"/>
    </location>
</feature>
<dbReference type="PRINTS" id="PR00018">
    <property type="entry name" value="KRINGLE"/>
</dbReference>
<dbReference type="PROSITE" id="PS01209">
    <property type="entry name" value="LDLRA_1"/>
    <property type="match status" value="1"/>
</dbReference>
<dbReference type="OrthoDB" id="114660at2759"/>
<dbReference type="InterPro" id="IPR013806">
    <property type="entry name" value="Kringle-like"/>
</dbReference>
<dbReference type="SMART" id="SM00192">
    <property type="entry name" value="LDLa"/>
    <property type="match status" value="5"/>
</dbReference>
<feature type="domain" description="Ig-like" evidence="27">
    <location>
        <begin position="2901"/>
        <end position="2982"/>
    </location>
</feature>
<dbReference type="SMART" id="SM00607">
    <property type="entry name" value="FTP"/>
    <property type="match status" value="1"/>
</dbReference>
<feature type="disulfide bond" evidence="23">
    <location>
        <begin position="859"/>
        <end position="898"/>
    </location>
</feature>
<dbReference type="SUPFAM" id="SSF49785">
    <property type="entry name" value="Galactose-binding domain-like"/>
    <property type="match status" value="1"/>
</dbReference>
<dbReference type="InterPro" id="IPR003599">
    <property type="entry name" value="Ig_sub"/>
</dbReference>
<dbReference type="SMART" id="SM00112">
    <property type="entry name" value="CA"/>
    <property type="match status" value="1"/>
</dbReference>
<feature type="domain" description="Apple" evidence="28">
    <location>
        <begin position="915"/>
        <end position="996"/>
    </location>
</feature>
<feature type="domain" description="Ig-like" evidence="27">
    <location>
        <begin position="2524"/>
        <end position="2605"/>
    </location>
</feature>
<dbReference type="CDD" id="cd00108">
    <property type="entry name" value="KR"/>
    <property type="match status" value="6"/>
</dbReference>
<dbReference type="SMART" id="SM00270">
    <property type="entry name" value="ChtBD1"/>
    <property type="match status" value="9"/>
</dbReference>
<dbReference type="Pfam" id="PF00028">
    <property type="entry name" value="Cadherin"/>
    <property type="match status" value="1"/>
</dbReference>
<dbReference type="InterPro" id="IPR003609">
    <property type="entry name" value="Pan_app"/>
</dbReference>
<dbReference type="SMART" id="SM00130">
    <property type="entry name" value="KR"/>
    <property type="match status" value="6"/>
</dbReference>
<keyword evidence="30" id="KW-1185">Reference proteome</keyword>
<feature type="domain" description="Apple" evidence="28">
    <location>
        <begin position="1504"/>
        <end position="1567"/>
    </location>
</feature>
<dbReference type="Gene3D" id="2.40.20.10">
    <property type="entry name" value="Plasminogen Kringle 4"/>
    <property type="match status" value="6"/>
</dbReference>
<dbReference type="SUPFAM" id="SSF57424">
    <property type="entry name" value="LDL receptor-like module"/>
    <property type="match status" value="5"/>
</dbReference>
<comment type="similarity">
    <text evidence="2">Belongs to the protein-tyrosine phosphatase family. Receptor class 2A subfamily.</text>
</comment>
<feature type="disulfide bond" evidence="24">
    <location>
        <begin position="261"/>
        <end position="276"/>
    </location>
</feature>
<dbReference type="InterPro" id="IPR023415">
    <property type="entry name" value="LDLR_class-A_CS"/>
</dbReference>
<evidence type="ECO:0000256" key="24">
    <source>
        <dbReference type="PROSITE-ProRule" id="PRU00124"/>
    </source>
</evidence>
<keyword evidence="13 22" id="KW-0106">Calcium</keyword>
<dbReference type="InterPro" id="IPR007110">
    <property type="entry name" value="Ig-like_dom"/>
</dbReference>
<dbReference type="PROSITE" id="PS52047">
    <property type="entry name" value="I_EGF_2"/>
    <property type="match status" value="3"/>
</dbReference>
<keyword evidence="15" id="KW-1133">Transmembrane helix</keyword>
<dbReference type="Gene3D" id="2.60.40.60">
    <property type="entry name" value="Cadherins"/>
    <property type="match status" value="2"/>
</dbReference>
<proteinExistence type="inferred from homology"/>
<evidence type="ECO:0000313" key="31">
    <source>
        <dbReference type="RefSeq" id="XP_035668612.1"/>
    </source>
</evidence>
<keyword evidence="6 23" id="KW-0420">Kringle</keyword>
<dbReference type="InterPro" id="IPR013783">
    <property type="entry name" value="Ig-like_fold"/>
</dbReference>
<dbReference type="InterPro" id="IPR057243">
    <property type="entry name" value="Integrin_I-EGF_CS"/>
</dbReference>
<evidence type="ECO:0000256" key="11">
    <source>
        <dbReference type="ARBA" id="ARBA00022737"/>
    </source>
</evidence>
<evidence type="ECO:0000256" key="13">
    <source>
        <dbReference type="ARBA" id="ARBA00022837"/>
    </source>
</evidence>
<evidence type="ECO:0000256" key="12">
    <source>
        <dbReference type="ARBA" id="ARBA00022801"/>
    </source>
</evidence>
<feature type="disulfide bond" evidence="24">
    <location>
        <begin position="467"/>
        <end position="482"/>
    </location>
</feature>
<keyword evidence="19" id="KW-0325">Glycoprotein</keyword>
<dbReference type="SUPFAM" id="SSF57440">
    <property type="entry name" value="Kringle-like"/>
    <property type="match status" value="6"/>
</dbReference>
<keyword evidence="12" id="KW-0378">Hydrolase</keyword>
<dbReference type="EC" id="3.1.3.48" evidence="3"/>
<keyword evidence="18" id="KW-0675">Receptor</keyword>
<feature type="domain" description="Cadherin" evidence="26">
    <location>
        <begin position="44"/>
        <end position="147"/>
    </location>
</feature>
<feature type="domain" description="Kringle" evidence="25">
    <location>
        <begin position="758"/>
        <end position="833"/>
    </location>
</feature>
<evidence type="ECO:0000256" key="5">
    <source>
        <dbReference type="ARBA" id="ARBA00022536"/>
    </source>
</evidence>
<dbReference type="FunFam" id="2.10.25.10:FF:000043">
    <property type="entry name" value="Integrin beta"/>
    <property type="match status" value="1"/>
</dbReference>
<evidence type="ECO:0000259" key="29">
    <source>
        <dbReference type="PROSITE" id="PS51212"/>
    </source>
</evidence>
<evidence type="ECO:0000256" key="3">
    <source>
        <dbReference type="ARBA" id="ARBA00013064"/>
    </source>
</evidence>
<evidence type="ECO:0000256" key="2">
    <source>
        <dbReference type="ARBA" id="ARBA00010504"/>
    </source>
</evidence>
<feature type="domain" description="Kringle" evidence="25">
    <location>
        <begin position="1212"/>
        <end position="1287"/>
    </location>
</feature>
<dbReference type="SUPFAM" id="SSF57196">
    <property type="entry name" value="EGF/Laminin"/>
    <property type="match status" value="1"/>
</dbReference>
<reference evidence="31" key="2">
    <citation type="submission" date="2025-08" db="UniProtKB">
        <authorList>
            <consortium name="RefSeq"/>
        </authorList>
    </citation>
    <scope>IDENTIFICATION</scope>
    <source>
        <strain evidence="31">S238N-H82</strain>
        <tissue evidence="31">Testes</tissue>
    </source>
</reference>
<dbReference type="RefSeq" id="XP_035668612.1">
    <property type="nucleotide sequence ID" value="XM_035812719.1"/>
</dbReference>
<sequence>MDKEAVSRMEFMVGARDKGIPSLQARVPVLITITDQNDNPPRFSENEYVFRIAGFVPIGTTVGSVMAFDPDEGTNAEVSYRIGNGNVEDKFAINSENGTLYTVKELPTNDTKEYEVTVTASDGLFEDSCIVKVLVQGKQHFTEAETIARIRLSGEAEQKTCASNEFACISGGGCIPARWRCDGDPDCSDESDEVDCGNFTCESDQFKCGTHQQCIDVRWRCDGDDDCADRSDEKNCGEVTCGQDQFQCSSDGKCINADWRCDEDTDCNDGSDEQGCGEVTCRQDQFQCSSDGKCINADWRCDGDQDCNDGSDEQECGSCCGEILREATTWVDQSSGYGVPDGWTLCYLDGRDTAHFDTPCQNLLQGIPGYRNAQQLLEAGGNFGCWQGNTGASPGPAFATNDVIKFSCRNYSQHSIKLSGWPWSASTNTTLGVCIRGITCERRENPACNGREFQCSSGACIQMSWRCDGDQDCPDGSDELNCDDEGAVSPTPKTDREYMGCYKDTKKRRLPKGPKISQEMTPDFCIEHCIDEGYAYAGTQYYEECWCGNERHFSRIGRQRNDEQCNTPCRGNEEENCGGPWRLSVYKVGKKIKTNEESSNEALNVALNKNASQSSLLRSEYPAERAVDGNTGTILYPRQECTHTALEYEPWWKVDLGDTYVISHVRVINRGDCCGERLRNFMVRVGPFEDFRENTPCGDIHSETPSDGETITVRCAEPISGRWVSVQLIGREDYLSLCEVQVYTATDGDPFECLSTSDGTTYRGKVRTTKSGHTCQRWDSSSPHRHQHLQKYPYHGLDENFCRNPTGRPLAEGPWCYTTDPDVEWEYCDIPECDISSRECLDGSTYDGKIQVTISGRTCQRWDSETPHVRDIRSPFPGLDENYCRNLPELGERNWPWCYTIDPDITWEYCRIETCVTDVLAVVDGYSPRRGDCPGNDIWTLYKDYVTLEECAQKCTDNPDCVSFLFYDNHRCYPKTKSCAETIKTNPMNVFYDRIIEEVASRKWREDYHCGYGYPAEGSDRAECDPYSCFPCCSTAGWCGNTPDHCDCPGCVNFQNVYGVAPIASIHSVPEEKRRWRDDYRCGPDFPAAGADPGECDPHSCFPCCSAAGHCGNIGVEHCDCPGCVDYRFHKQNGSRWRDDLRCGPDFPAPGAASGECDPVSFTPCCSISGFCGSTEEHCKCEGCVDFRTGSGVTEESSTTTVKPLECLTDYEGTSYRGTRQFTQSGLTCQHWDSTFPHNNTYLEKFPNSGLDKNFCRNPDGRPDAERPWCYTTNPDVRWEYCDIPACGQNDKPKWRDDWRCGPGFSAEGADTAECDPTSCFPCCSAGGWCGITEDHCECPGCTNYQEIYGIPAIVKEETVAAPEMRWRDDFRCGPNFPAPGADPGECDPHSCFPCCSASGYCGHILSEHCDCPGCVDYRFHNQNGSRWRDDLRCGPDFPAPGAASGECDPVSFTPCCSISGFCGSTEEHCKCDGCVDFRTGSRESQITGNTATVEGYTSRHGDCPGNDIWAIYRDQTSLDDCARLCTSHPECVSFMFYNNHRCYPKTKSCADTTMTNPRNVFYDKILDGDPFECLSTSDGTTYRGRVRTTKSGNTCQRWDSTYPHEHKYLQKYPYHGLDENFCRNPDGRPDADVPWCYTTDPAIRWEYCDIPECDISSRECLDGSTYDGKIQVTISGRTCQRWDSETPHVRDIRSPFPGLDENYCRNLPGLGERNWPWCYTIDPDIPWEYCRIETCVTDVLAVVGGYSPRRGDCPGNDIWSLYEDYVTLEECAQKCTDNPDCVSFLFYDNHRCYPKTKSCAETIKTNPRNVFYDRIIEVVTSRKWREDYHCGSGYSAWGAEQAECDPHSCFPCCSAAGWCGNTPDHCDCPGCTNFQKEYGVAPITSIHSVPEEKRRWRDDYRCGPDFPAPGADPGECDPHSCFPCCSAAGHCGNIGVEHCDCPGCVDYRFHKQNGSRWRDDLRCGPDFPAPGAASGECDPVSFTPCCSISGFCGRTEEHCKCEGCVDFRTGSGVTEESPSTTVEPLECLTDYEGTSYRGTRQFTESGLTCQHWDSTFPHNNTYLEKFPNSGLDENFCRNPDGLPDARKPWCYTTNPDVRWEYCDIPACEDADDATTTCDLNLQEQAERCKATEDAPICSGHGVCDCGQCRCHHSLPILPFQRFTGQFCECDSLSCDRYKGQICGGHGVCQCGDCVCEEGWAGAACECTTSVDNCISSNGLICNNGGDCQCGVCRCDPFSYYFGPQCEDCATCVGKCGDLRECGECLTGGMEDCTEVCSGLKVVQVEDINTDSSKTCSYRSATDREFEFAYEYAAEGGVVVRYHVVPSIVHPPVETTGVDEGVLSLFCEANVKLPIVWTKGGRTITSTQRRYDVVEYNDGRASQLRIDPLRRHDDDTFTCRLENPEDGTVVEASAPVNVIAEDNLPDGFPTITQHPQLKVVEKGRPSVLVCSARGDPDPDITWLKDMVPVDMADSRIKLLGSGSLQIDSVTEEDEGRYECVAKNGLGTRYSYPANLYIRVRRVPPRFSVIPEDIEVNRGDNINLTCVAVGSPMPSVQWVKGLHDLSDKPFQSGRSYLRQENVLESANYTCVASSELGMVEHTVQVTVKDALAMVEGYAARRGDCPGNDIWGIYARSTTLEDCARRCTRHPRCAAFMFFDNQECYPKSQSCEETAQTNPKSVFYDRIVGPTPPGPDPQEQPVVLSIVNPPVDTTGVDESVLSLFCETNVNLTIVWTKGGRIVTSTRGRYDVVEYNDGRASVLRIDPLRHSRDDDTFKCKLESVDDGTVAEASALVNVMTEDNLPDGFPTITQHPQLKAVEKGHTAVLVCSARGDPDPEITWLKDMVPVDMADSRIKLLGSGSLQINSVTEEDEGRYECVATSGLGTRYSYPANLYVRVRRVPPRFSVVPDDIEINHGDNISLTCVAVGSPTPSVQWLEGEDDLSDKPFQSGRNELRLENVLESANYTCVATSELGVVEHTVQVTVKDALAMVEGYTVRRGDCPGNDIWGIYARYTTLEDCARRCTRNPRCVAFMFFDNQECYPKSQSCDETALTNPKSVFYDRIVEDDVDGSIDGEPSAALYSEPKWRSFYRSGGVSARLRSQETDESKEAEAEPEGSGLVRKVFGLPIYRKRRHVPQDESSSDSFLAIGGKTYRFPSQSPNQYAVAELAKLPHRINRFLEVLVHLKKCALAEGQEQQDLASSTNEK</sequence>
<reference evidence="30" key="1">
    <citation type="journal article" date="2020" name="Nat. Ecol. Evol.">
        <title>Deeply conserved synteny resolves early events in vertebrate evolution.</title>
        <authorList>
            <person name="Simakov O."/>
            <person name="Marletaz F."/>
            <person name="Yue J.X."/>
            <person name="O'Connell B."/>
            <person name="Jenkins J."/>
            <person name="Brandt A."/>
            <person name="Calef R."/>
            <person name="Tung C.H."/>
            <person name="Huang T.K."/>
            <person name="Schmutz J."/>
            <person name="Satoh N."/>
            <person name="Yu J.K."/>
            <person name="Putnam N.H."/>
            <person name="Green R.E."/>
            <person name="Rokhsar D.S."/>
        </authorList>
    </citation>
    <scope>NUCLEOTIDE SEQUENCE [LARGE SCALE GENOMIC DNA]</scope>
    <source>
        <strain evidence="30">S238N-H82</strain>
    </source>
</reference>
<dbReference type="Pfam" id="PF00024">
    <property type="entry name" value="PAN_1"/>
    <property type="match status" value="5"/>
</dbReference>
<dbReference type="InterPro" id="IPR002172">
    <property type="entry name" value="LDrepeatLR_classA_rpt"/>
</dbReference>
<dbReference type="GeneID" id="118410859"/>
<dbReference type="PROSITE" id="PS50068">
    <property type="entry name" value="LDLRA_2"/>
    <property type="match status" value="5"/>
</dbReference>
<keyword evidence="20" id="KW-0393">Immunoglobulin domain</keyword>
<dbReference type="Gene3D" id="2.10.25.10">
    <property type="entry name" value="Laminin"/>
    <property type="match status" value="3"/>
</dbReference>
<dbReference type="PROSITE" id="PS00232">
    <property type="entry name" value="CADHERIN_1"/>
    <property type="match status" value="1"/>
</dbReference>
<feature type="domain" description="Ig-like" evidence="27">
    <location>
        <begin position="2806"/>
        <end position="2893"/>
    </location>
</feature>
<comment type="caution">
    <text evidence="23">Lacks conserved residue(s) required for the propagation of feature annotation.</text>
</comment>
<dbReference type="GO" id="GO:0007156">
    <property type="term" value="P:homophilic cell adhesion via plasma membrane adhesion molecules"/>
    <property type="evidence" value="ECO:0007669"/>
    <property type="project" value="InterPro"/>
</dbReference>
<organism evidence="30 31">
    <name type="scientific">Branchiostoma floridae</name>
    <name type="common">Florida lancelet</name>
    <name type="synonym">Amphioxus</name>
    <dbReference type="NCBI Taxonomy" id="7739"/>
    <lineage>
        <taxon>Eukaryota</taxon>
        <taxon>Metazoa</taxon>
        <taxon>Chordata</taxon>
        <taxon>Cephalochordata</taxon>
        <taxon>Leptocardii</taxon>
        <taxon>Amphioxiformes</taxon>
        <taxon>Branchiostomatidae</taxon>
        <taxon>Branchiostoma</taxon>
    </lineage>
</organism>
<keyword evidence="8" id="KW-0812">Transmembrane</keyword>
<dbReference type="Pfam" id="PF00057">
    <property type="entry name" value="Ldl_recept_a"/>
    <property type="match status" value="5"/>
</dbReference>
<keyword evidence="9" id="KW-0479">Metal-binding</keyword>
<evidence type="ECO:0000256" key="1">
    <source>
        <dbReference type="ARBA" id="ARBA00004251"/>
    </source>
</evidence>
<dbReference type="CDD" id="cd00112">
    <property type="entry name" value="LDLa"/>
    <property type="match status" value="5"/>
</dbReference>
<evidence type="ECO:0000256" key="17">
    <source>
        <dbReference type="ARBA" id="ARBA00023157"/>
    </source>
</evidence>
<dbReference type="GO" id="GO:0008061">
    <property type="term" value="F:chitin binding"/>
    <property type="evidence" value="ECO:0007669"/>
    <property type="project" value="UniProtKB-KW"/>
</dbReference>
<dbReference type="GO" id="GO:0005615">
    <property type="term" value="C:extracellular space"/>
    <property type="evidence" value="ECO:0000318"/>
    <property type="project" value="GO_Central"/>
</dbReference>
<feature type="domain" description="Apple" evidence="28">
    <location>
        <begin position="2623"/>
        <end position="2686"/>
    </location>
</feature>
<dbReference type="FunFam" id="2.10.25.10:FF:000076">
    <property type="entry name" value="Integrin beta"/>
    <property type="match status" value="1"/>
</dbReference>
<dbReference type="PROSITE" id="PS50070">
    <property type="entry name" value="KRINGLE_2"/>
    <property type="match status" value="6"/>
</dbReference>
<dbReference type="GO" id="GO:0004175">
    <property type="term" value="F:endopeptidase activity"/>
    <property type="evidence" value="ECO:0000318"/>
    <property type="project" value="GO_Central"/>
</dbReference>
<dbReference type="CDD" id="cd00096">
    <property type="entry name" value="Ig"/>
    <property type="match status" value="1"/>
</dbReference>
<keyword evidence="7" id="KW-0147">Chitin-binding</keyword>
<dbReference type="SUPFAM" id="SSF49313">
    <property type="entry name" value="Cadherin-like"/>
    <property type="match status" value="1"/>
</dbReference>
<feature type="disulfide bond" evidence="24">
    <location>
        <begin position="301"/>
        <end position="316"/>
    </location>
</feature>
<dbReference type="InterPro" id="IPR057073">
    <property type="entry name" value="EGF_integrin_2"/>
</dbReference>
<dbReference type="PANTHER" id="PTHR24261:SF7">
    <property type="entry name" value="KRINGLE DOMAIN-CONTAINING PROTEIN"/>
    <property type="match status" value="1"/>
</dbReference>
<dbReference type="InterPro" id="IPR000001">
    <property type="entry name" value="Kringle"/>
</dbReference>
<feature type="domain" description="Kringle" evidence="25">
    <location>
        <begin position="1579"/>
        <end position="1654"/>
    </location>
</feature>
<keyword evidence="10" id="KW-0732">Signal</keyword>
<feature type="domain" description="Apple" evidence="28">
    <location>
        <begin position="3000"/>
        <end position="3063"/>
    </location>
</feature>
<dbReference type="InterPro" id="IPR006585">
    <property type="entry name" value="FTP1"/>
</dbReference>
<evidence type="ECO:0000256" key="8">
    <source>
        <dbReference type="ARBA" id="ARBA00022692"/>
    </source>
</evidence>
<dbReference type="Pfam" id="PF00051">
    <property type="entry name" value="Kringle"/>
    <property type="match status" value="6"/>
</dbReference>
<name>A0A9J7MIH1_BRAFL</name>
<keyword evidence="17 23" id="KW-1015">Disulfide bond</keyword>
<evidence type="ECO:0000256" key="16">
    <source>
        <dbReference type="ARBA" id="ARBA00023136"/>
    </source>
</evidence>
<dbReference type="Pfam" id="PF13927">
    <property type="entry name" value="Ig_3"/>
    <property type="match status" value="3"/>
</dbReference>
<dbReference type="InterPro" id="IPR036861">
    <property type="entry name" value="Endochitinase-like_sf"/>
</dbReference>
<dbReference type="KEGG" id="bfo:118410859"/>
<evidence type="ECO:0000256" key="9">
    <source>
        <dbReference type="ARBA" id="ARBA00022723"/>
    </source>
</evidence>
<dbReference type="PROSITE" id="PS00243">
    <property type="entry name" value="I_EGF_1"/>
    <property type="match status" value="1"/>
</dbReference>
<feature type="disulfide bond" evidence="24">
    <location>
        <begin position="448"/>
        <end position="460"/>
    </location>
</feature>
<evidence type="ECO:0000313" key="30">
    <source>
        <dbReference type="Proteomes" id="UP000001554"/>
    </source>
</evidence>
<keyword evidence="5" id="KW-0245">EGF-like domain</keyword>
<gene>
    <name evidence="31" type="primary">LOC118410859</name>
</gene>
<dbReference type="GO" id="GO:0005102">
    <property type="term" value="F:signaling receptor binding"/>
    <property type="evidence" value="ECO:0000318"/>
    <property type="project" value="GO_Central"/>
</dbReference>
<dbReference type="FunFam" id="4.10.400.10:FF:000034">
    <property type="entry name" value="Low-density lipoprotein receptor-related protein 2"/>
    <property type="match status" value="1"/>
</dbReference>
<dbReference type="InterPro" id="IPR013098">
    <property type="entry name" value="Ig_I-set"/>
</dbReference>
<dbReference type="InterPro" id="IPR001002">
    <property type="entry name" value="Chitin-bd_1"/>
</dbReference>
<dbReference type="InterPro" id="IPR038178">
    <property type="entry name" value="Kringle_sf"/>
</dbReference>
<keyword evidence="14" id="KW-0904">Protein phosphatase</keyword>
<dbReference type="PROSITE" id="PS50835">
    <property type="entry name" value="IG_LIKE"/>
    <property type="match status" value="6"/>
</dbReference>
<dbReference type="CDD" id="cd11304">
    <property type="entry name" value="Cadherin_repeat"/>
    <property type="match status" value="2"/>
</dbReference>
<dbReference type="PROSITE" id="PS50268">
    <property type="entry name" value="CADHERIN_2"/>
    <property type="match status" value="2"/>
</dbReference>
<dbReference type="FunFam" id="2.60.40.60:FF:000058">
    <property type="entry name" value="FAT atypical cadherin 3"/>
    <property type="match status" value="1"/>
</dbReference>
<evidence type="ECO:0000256" key="20">
    <source>
        <dbReference type="ARBA" id="ARBA00023319"/>
    </source>
</evidence>
<dbReference type="GO" id="GO:0005509">
    <property type="term" value="F:calcium ion binding"/>
    <property type="evidence" value="ECO:0007669"/>
    <property type="project" value="UniProtKB-UniRule"/>
</dbReference>
<dbReference type="GO" id="GO:0016192">
    <property type="term" value="P:vesicle-mediated transport"/>
    <property type="evidence" value="ECO:0007669"/>
    <property type="project" value="UniProtKB-ARBA"/>
</dbReference>
<dbReference type="InterPro" id="IPR020894">
    <property type="entry name" value="Cadherin_CS"/>
</dbReference>
<dbReference type="InterPro" id="IPR050759">
    <property type="entry name" value="Serine_protease_kringle"/>
</dbReference>
<dbReference type="Pfam" id="PF23105">
    <property type="entry name" value="EGF_integrin"/>
    <property type="match status" value="1"/>
</dbReference>
<dbReference type="FunFam" id="4.10.400.10:FF:000002">
    <property type="entry name" value="Low-density lipoprotein receptor-related protein 1"/>
    <property type="match status" value="1"/>
</dbReference>
<evidence type="ECO:0000256" key="23">
    <source>
        <dbReference type="PROSITE-ProRule" id="PRU00121"/>
    </source>
</evidence>
<dbReference type="InterPro" id="IPR015919">
    <property type="entry name" value="Cadherin-like_sf"/>
</dbReference>
<evidence type="ECO:0000259" key="25">
    <source>
        <dbReference type="PROSITE" id="PS50070"/>
    </source>
</evidence>
<feature type="disulfide bond" evidence="23">
    <location>
        <begin position="1680"/>
        <end position="1719"/>
    </location>
</feature>
<dbReference type="PROSITE" id="PS50948">
    <property type="entry name" value="PAN"/>
    <property type="match status" value="5"/>
</dbReference>
<dbReference type="InterPro" id="IPR036055">
    <property type="entry name" value="LDL_receptor-like_sf"/>
</dbReference>
<dbReference type="SMART" id="SM00321">
    <property type="entry name" value="WSC"/>
    <property type="match status" value="1"/>
</dbReference>
<dbReference type="PANTHER" id="PTHR24261">
    <property type="entry name" value="PLASMINOGEN-RELATED"/>
    <property type="match status" value="1"/>
</dbReference>
<evidence type="ECO:0000256" key="19">
    <source>
        <dbReference type="ARBA" id="ARBA00023180"/>
    </source>
</evidence>
<keyword evidence="4" id="KW-1003">Cell membrane</keyword>
<feature type="domain" description="Apple" evidence="28">
    <location>
        <begin position="1736"/>
        <end position="1817"/>
    </location>
</feature>
<evidence type="ECO:0000256" key="21">
    <source>
        <dbReference type="ARBA" id="ARBA00051722"/>
    </source>
</evidence>
<evidence type="ECO:0000256" key="7">
    <source>
        <dbReference type="ARBA" id="ARBA00022669"/>
    </source>
</evidence>
<dbReference type="FunFam" id="2.60.40.10:FF:000010">
    <property type="entry name" value="receptor-type tyrosine-protein phosphatase delta isoform X1"/>
    <property type="match status" value="2"/>
</dbReference>
<dbReference type="InterPro" id="IPR036179">
    <property type="entry name" value="Ig-like_dom_sf"/>
</dbReference>
<dbReference type="Proteomes" id="UP000001554">
    <property type="component" value="Chromosome 3"/>
</dbReference>
<feature type="domain" description="WSC" evidence="29">
    <location>
        <begin position="495"/>
        <end position="589"/>
    </location>
</feature>
<dbReference type="SMART" id="SM01242">
    <property type="entry name" value="Integrin_B_tail"/>
    <property type="match status" value="1"/>
</dbReference>
<feature type="domain" description="Kringle" evidence="25">
    <location>
        <begin position="842"/>
        <end position="915"/>
    </location>
</feature>
<dbReference type="Gene3D" id="3.30.60.10">
    <property type="entry name" value="Endochitinase-like"/>
    <property type="match status" value="3"/>
</dbReference>
<dbReference type="InterPro" id="IPR002889">
    <property type="entry name" value="WSC_carb-bd"/>
</dbReference>
<dbReference type="Gene3D" id="4.10.400.10">
    <property type="entry name" value="Low-density Lipoprotein Receptor"/>
    <property type="match status" value="5"/>
</dbReference>
<feature type="disulfide bond" evidence="24">
    <location>
        <begin position="221"/>
        <end position="236"/>
    </location>
</feature>
<evidence type="ECO:0000256" key="14">
    <source>
        <dbReference type="ARBA" id="ARBA00022912"/>
    </source>
</evidence>
<dbReference type="GO" id="GO:0005886">
    <property type="term" value="C:plasma membrane"/>
    <property type="evidence" value="ECO:0007669"/>
    <property type="project" value="UniProtKB-SubCell"/>
</dbReference>
<dbReference type="InterPro" id="IPR003598">
    <property type="entry name" value="Ig_sub2"/>
</dbReference>
<dbReference type="InterPro" id="IPR002126">
    <property type="entry name" value="Cadherin-like_dom"/>
</dbReference>
<accession>A0A9J7MIH1</accession>
<evidence type="ECO:0000256" key="4">
    <source>
        <dbReference type="ARBA" id="ARBA00022475"/>
    </source>
</evidence>
<feature type="domain" description="Ig-like" evidence="27">
    <location>
        <begin position="2326"/>
        <end position="2417"/>
    </location>
</feature>
<dbReference type="SMART" id="SM00408">
    <property type="entry name" value="IGc2"/>
    <property type="match status" value="5"/>
</dbReference>
<dbReference type="PRINTS" id="PR00205">
    <property type="entry name" value="CADHERIN"/>
</dbReference>
<evidence type="ECO:0000256" key="10">
    <source>
        <dbReference type="ARBA" id="ARBA00022729"/>
    </source>
</evidence>
<feature type="domain" description="Kringle" evidence="25">
    <location>
        <begin position="2033"/>
        <end position="2108"/>
    </location>
</feature>
<dbReference type="Pfam" id="PF07679">
    <property type="entry name" value="I-set"/>
    <property type="match status" value="1"/>
</dbReference>
<comment type="subcellular location">
    <subcellularLocation>
        <location evidence="1">Cell membrane</location>
        <topology evidence="1">Single-pass type I membrane protein</topology>
    </subcellularLocation>
</comment>
<dbReference type="Gene3D" id="2.60.40.10">
    <property type="entry name" value="Immunoglobulins"/>
    <property type="match status" value="6"/>
</dbReference>